<name>J9FEU4_WUCBA</name>
<dbReference type="InParanoid" id="J9FEU4"/>
<gene>
    <name evidence="2" type="ORF">WBA_LOCUS2544</name>
    <name evidence="1" type="ORF">WUBG_03212</name>
</gene>
<dbReference type="Proteomes" id="UP000004810">
    <property type="component" value="Unassembled WGS sequence"/>
</dbReference>
<evidence type="ECO:0000313" key="1">
    <source>
        <dbReference type="EMBL" id="EJW85879.1"/>
    </source>
</evidence>
<dbReference type="EMBL" id="UYWW01000718">
    <property type="protein sequence ID" value="VDM09158.1"/>
    <property type="molecule type" value="Genomic_DNA"/>
</dbReference>
<dbReference type="AlphaFoldDB" id="J9FEU4"/>
<accession>J9FEU4</accession>
<evidence type="ECO:0000313" key="3">
    <source>
        <dbReference type="Proteomes" id="UP000004810"/>
    </source>
</evidence>
<organism evidence="1 3">
    <name type="scientific">Wuchereria bancrofti</name>
    <dbReference type="NCBI Taxonomy" id="6293"/>
    <lineage>
        <taxon>Eukaryota</taxon>
        <taxon>Metazoa</taxon>
        <taxon>Ecdysozoa</taxon>
        <taxon>Nematoda</taxon>
        <taxon>Chromadorea</taxon>
        <taxon>Rhabditida</taxon>
        <taxon>Spirurina</taxon>
        <taxon>Spiruromorpha</taxon>
        <taxon>Filarioidea</taxon>
        <taxon>Onchocercidae</taxon>
        <taxon>Wuchereria</taxon>
    </lineage>
</organism>
<proteinExistence type="predicted"/>
<reference evidence="1" key="2">
    <citation type="submission" date="2012-08" db="EMBL/GenBank/DDBJ databases">
        <title>The Genome Sequence of Wuchereria bancrofti.</title>
        <authorList>
            <consortium name="The Broad Institute Genome Sequencing Platform"/>
            <consortium name="Broad Institute Genome Sequencing Center for Infectious Disease"/>
            <person name="Nutman T.B."/>
            <person name="Fink D.L."/>
            <person name="Russ C."/>
            <person name="Young S."/>
            <person name="Zeng Q."/>
            <person name="Koehrsen M."/>
            <person name="Alvarado L."/>
            <person name="Berlin A."/>
            <person name="Borenstein D."/>
            <person name="Chapman S.B."/>
            <person name="Chen Z."/>
            <person name="Engels R."/>
            <person name="Freedman E."/>
            <person name="Gellesch M."/>
            <person name="Goldberg J."/>
            <person name="Griggs A."/>
            <person name="Gujja S."/>
            <person name="Heilman E.R."/>
            <person name="Heiman D."/>
            <person name="Hepburn T."/>
            <person name="Howarth C."/>
            <person name="Jen D."/>
            <person name="Larson L."/>
            <person name="Lewis B."/>
            <person name="Mehta T."/>
            <person name="Park D."/>
            <person name="Pearson M."/>
            <person name="Richards J."/>
            <person name="Roberts A."/>
            <person name="Saif S."/>
            <person name="Shea T."/>
            <person name="Shenoy N."/>
            <person name="Sisk P."/>
            <person name="Stolte C."/>
            <person name="Sykes S."/>
            <person name="Walk T."/>
            <person name="White J."/>
            <person name="Yandava C."/>
            <person name="Haas B."/>
            <person name="Henn M.R."/>
            <person name="Nusbaum C."/>
            <person name="Birren B."/>
        </authorList>
    </citation>
    <scope>NUCLEOTIDE SEQUENCE</scope>
</reference>
<dbReference type="Proteomes" id="UP000270924">
    <property type="component" value="Unassembled WGS sequence"/>
</dbReference>
<reference evidence="2 4" key="3">
    <citation type="submission" date="2018-11" db="EMBL/GenBank/DDBJ databases">
        <authorList>
            <consortium name="Pathogen Informatics"/>
        </authorList>
    </citation>
    <scope>NUCLEOTIDE SEQUENCE [LARGE SCALE GENOMIC DNA]</scope>
</reference>
<dbReference type="EMBL" id="ADBV01000960">
    <property type="protein sequence ID" value="EJW85879.1"/>
    <property type="molecule type" value="Genomic_DNA"/>
</dbReference>
<evidence type="ECO:0000313" key="2">
    <source>
        <dbReference type="EMBL" id="VDM09158.1"/>
    </source>
</evidence>
<evidence type="ECO:0000313" key="4">
    <source>
        <dbReference type="Proteomes" id="UP000270924"/>
    </source>
</evidence>
<reference evidence="3" key="1">
    <citation type="submission" date="2012-08" db="EMBL/GenBank/DDBJ databases">
        <title>The Genome Sequence of Wuchereria bancrofti.</title>
        <authorList>
            <person name="Nutman T.B."/>
            <person name="Fink D.L."/>
            <person name="Russ C."/>
            <person name="Young S."/>
            <person name="Zeng Q."/>
            <person name="Koehrsen M."/>
            <person name="Alvarado L."/>
            <person name="Berlin A."/>
            <person name="Chapman S.B."/>
            <person name="Chen Z."/>
            <person name="Freedman E."/>
            <person name="Gellesch M."/>
            <person name="Goldberg J."/>
            <person name="Griggs A."/>
            <person name="Gujja S."/>
            <person name="Heilman E.R."/>
            <person name="Heiman D."/>
            <person name="Hepburn T."/>
            <person name="Howarth C."/>
            <person name="Jen D."/>
            <person name="Larson L."/>
            <person name="Lewis B."/>
            <person name="Mehta T."/>
            <person name="Park D."/>
            <person name="Pearson M."/>
            <person name="Roberts A."/>
            <person name="Saif S."/>
            <person name="Shea T."/>
            <person name="Shenoy N."/>
            <person name="Sisk P."/>
            <person name="Stolte C."/>
            <person name="Sykes S."/>
            <person name="Walk T."/>
            <person name="White J."/>
            <person name="Yandava C."/>
            <person name="Haas B."/>
            <person name="Henn M.R."/>
            <person name="Nusbaum C."/>
            <person name="Birren B."/>
        </authorList>
    </citation>
    <scope>NUCLEOTIDE SEQUENCE [LARGE SCALE GENOMIC DNA]</scope>
    <source>
        <strain evidence="3">NA</strain>
    </source>
</reference>
<sequence length="107" mass="12139">MYNLYIEIPKFPKICVKRPEVKKCCECTLWDTFVALSSLGVLHSPIVLGEVSLVGGFALLSFLGCAADLFWDFPLFFDEISETFNIIRTHTGKVRRKSNIRPLGLEQ</sequence>
<keyword evidence="4" id="KW-1185">Reference proteome</keyword>
<protein>
    <submittedName>
        <fullName evidence="1">Uncharacterized protein</fullName>
    </submittedName>
</protein>